<reference evidence="3" key="1">
    <citation type="submission" date="2022-11" db="EMBL/GenBank/DDBJ databases">
        <authorList>
            <person name="Hyden B.L."/>
            <person name="Feng K."/>
            <person name="Yates T."/>
            <person name="Jawdy S."/>
            <person name="Smart L.B."/>
            <person name="Muchero W."/>
        </authorList>
    </citation>
    <scope>NUCLEOTIDE SEQUENCE</scope>
    <source>
        <tissue evidence="3">Shoot tip</tissue>
    </source>
</reference>
<evidence type="ECO:0000313" key="4">
    <source>
        <dbReference type="Proteomes" id="UP001151532"/>
    </source>
</evidence>
<dbReference type="EMBL" id="JAPFFK010000007">
    <property type="protein sequence ID" value="KAJ6755456.1"/>
    <property type="molecule type" value="Genomic_DNA"/>
</dbReference>
<gene>
    <name evidence="3" type="ORF">OIU79_027961</name>
</gene>
<protein>
    <submittedName>
        <fullName evidence="3">MAJOR FACILITATOR SUPERFAMILY DOMAIN-CONTAINING PROTEIN</fullName>
    </submittedName>
</protein>
<dbReference type="GO" id="GO:0008643">
    <property type="term" value="P:carbohydrate transport"/>
    <property type="evidence" value="ECO:0007669"/>
    <property type="project" value="InterPro"/>
</dbReference>
<keyword evidence="2" id="KW-0812">Transmembrane</keyword>
<evidence type="ECO:0000256" key="1">
    <source>
        <dbReference type="ARBA" id="ARBA00008335"/>
    </source>
</evidence>
<keyword evidence="4" id="KW-1185">Reference proteome</keyword>
<dbReference type="PANTHER" id="PTHR11328:SF28">
    <property type="entry name" value="MAJOR FACILITATOR SUPERFAMILY DOMAIN-CONTAINING PROTEIN 12"/>
    <property type="match status" value="1"/>
</dbReference>
<dbReference type="Proteomes" id="UP001151532">
    <property type="component" value="Chromosome 16"/>
</dbReference>
<sequence length="232" mass="25568">MSSFFVSVIMQEMSWTGQRLKAYYSAGGILWVFCGAGILFLPRNMSAFMYVMSVFIGIANALMTVTGVSMQSILVGSDLKGCAFVYGSLSFLDKVSCGLAVFALQSFQSNTPKTQETLSTDYISVTRYGPGSASSCLFTCWGGYYIHYETPATGFKILVGTAAGMIYQSSQFVQKALTCSPHCCHLRTDPNARVPKARRFQAARRLLECRYTCTYQDGGSFIFFYSLLGCNY</sequence>
<keyword evidence="2" id="KW-1133">Transmembrane helix</keyword>
<feature type="transmembrane region" description="Helical" evidence="2">
    <location>
        <begin position="21"/>
        <end position="41"/>
    </location>
</feature>
<evidence type="ECO:0000313" key="3">
    <source>
        <dbReference type="EMBL" id="KAJ6755456.1"/>
    </source>
</evidence>
<name>A0A9Q1A2E7_SALPP</name>
<organism evidence="3 4">
    <name type="scientific">Salix purpurea</name>
    <name type="common">Purple osier willow</name>
    <dbReference type="NCBI Taxonomy" id="77065"/>
    <lineage>
        <taxon>Eukaryota</taxon>
        <taxon>Viridiplantae</taxon>
        <taxon>Streptophyta</taxon>
        <taxon>Embryophyta</taxon>
        <taxon>Tracheophyta</taxon>
        <taxon>Spermatophyta</taxon>
        <taxon>Magnoliopsida</taxon>
        <taxon>eudicotyledons</taxon>
        <taxon>Gunneridae</taxon>
        <taxon>Pentapetalae</taxon>
        <taxon>rosids</taxon>
        <taxon>fabids</taxon>
        <taxon>Malpighiales</taxon>
        <taxon>Salicaceae</taxon>
        <taxon>Saliceae</taxon>
        <taxon>Salix</taxon>
    </lineage>
</organism>
<dbReference type="GO" id="GO:0015293">
    <property type="term" value="F:symporter activity"/>
    <property type="evidence" value="ECO:0007669"/>
    <property type="project" value="InterPro"/>
</dbReference>
<feature type="transmembrane region" description="Helical" evidence="2">
    <location>
        <begin position="47"/>
        <end position="70"/>
    </location>
</feature>
<dbReference type="GO" id="GO:0005886">
    <property type="term" value="C:plasma membrane"/>
    <property type="evidence" value="ECO:0007669"/>
    <property type="project" value="TreeGrafter"/>
</dbReference>
<proteinExistence type="inferred from homology"/>
<keyword evidence="2" id="KW-0472">Membrane</keyword>
<dbReference type="PANTHER" id="PTHR11328">
    <property type="entry name" value="MAJOR FACILITATOR SUPERFAMILY DOMAIN-CONTAINING PROTEIN"/>
    <property type="match status" value="1"/>
</dbReference>
<dbReference type="OrthoDB" id="1596793at2759"/>
<accession>A0A9Q1A2E7</accession>
<comment type="similarity">
    <text evidence="1">Belongs to the major facilitator superfamily.</text>
</comment>
<comment type="caution">
    <text evidence="3">The sequence shown here is derived from an EMBL/GenBank/DDBJ whole genome shotgun (WGS) entry which is preliminary data.</text>
</comment>
<dbReference type="InterPro" id="IPR039672">
    <property type="entry name" value="MFS_2"/>
</dbReference>
<reference evidence="3" key="2">
    <citation type="journal article" date="2023" name="Int. J. Mol. Sci.">
        <title>De Novo Assembly and Annotation of 11 Diverse Shrub Willow (Salix) Genomes Reveals Novel Gene Organization in Sex-Linked Regions.</title>
        <authorList>
            <person name="Hyden B."/>
            <person name="Feng K."/>
            <person name="Yates T.B."/>
            <person name="Jawdy S."/>
            <person name="Cereghino C."/>
            <person name="Smart L.B."/>
            <person name="Muchero W."/>
        </authorList>
    </citation>
    <scope>NUCLEOTIDE SEQUENCE</scope>
    <source>
        <tissue evidence="3">Shoot tip</tissue>
    </source>
</reference>
<dbReference type="AlphaFoldDB" id="A0A9Q1A2E7"/>
<evidence type="ECO:0000256" key="2">
    <source>
        <dbReference type="SAM" id="Phobius"/>
    </source>
</evidence>